<sequence>MNKRCQSCGMPLKRDPNGGGSNADGSKSNDYCSHCYVNGAFAQPEINAEEMRQLCINNITAGGVPKILARLLTKRISKLKRWST</sequence>
<proteinExistence type="predicted"/>
<name>A0A3B0ZJK4_9ZZZZ</name>
<dbReference type="InterPro" id="IPR025868">
    <property type="entry name" value="Zn_ribbon_dom_put"/>
</dbReference>
<evidence type="ECO:0000259" key="2">
    <source>
        <dbReference type="Pfam" id="PF12674"/>
    </source>
</evidence>
<accession>A0A3B0ZJK4</accession>
<gene>
    <name evidence="3" type="ORF">MNBD_GAMMA17-2253</name>
</gene>
<evidence type="ECO:0000313" key="3">
    <source>
        <dbReference type="EMBL" id="VAW88433.1"/>
    </source>
</evidence>
<dbReference type="EMBL" id="UOFQ01000096">
    <property type="protein sequence ID" value="VAW88433.1"/>
    <property type="molecule type" value="Genomic_DNA"/>
</dbReference>
<protein>
    <recommendedName>
        <fullName evidence="2">Putative zinc ribbon domain-containing protein</fullName>
    </recommendedName>
</protein>
<reference evidence="3" key="1">
    <citation type="submission" date="2018-06" db="EMBL/GenBank/DDBJ databases">
        <authorList>
            <person name="Zhirakovskaya E."/>
        </authorList>
    </citation>
    <scope>NUCLEOTIDE SEQUENCE</scope>
</reference>
<organism evidence="3">
    <name type="scientific">hydrothermal vent metagenome</name>
    <dbReference type="NCBI Taxonomy" id="652676"/>
    <lineage>
        <taxon>unclassified sequences</taxon>
        <taxon>metagenomes</taxon>
        <taxon>ecological metagenomes</taxon>
    </lineage>
</organism>
<dbReference type="AlphaFoldDB" id="A0A3B0ZJK4"/>
<dbReference type="Pfam" id="PF12674">
    <property type="entry name" value="Zn_ribbon_2"/>
    <property type="match status" value="1"/>
</dbReference>
<evidence type="ECO:0000256" key="1">
    <source>
        <dbReference type="SAM" id="MobiDB-lite"/>
    </source>
</evidence>
<feature type="region of interest" description="Disordered" evidence="1">
    <location>
        <begin position="1"/>
        <end position="26"/>
    </location>
</feature>
<feature type="domain" description="Putative zinc ribbon" evidence="2">
    <location>
        <begin position="5"/>
        <end position="82"/>
    </location>
</feature>